<evidence type="ECO:0000256" key="1">
    <source>
        <dbReference type="ARBA" id="ARBA00004651"/>
    </source>
</evidence>
<dbReference type="GeneID" id="41841849"/>
<dbReference type="InterPro" id="IPR045324">
    <property type="entry name" value="Small_multidrug_res"/>
</dbReference>
<dbReference type="OrthoDB" id="3175079at2"/>
<dbReference type="EMBL" id="CP008889">
    <property type="protein sequence ID" value="AIF41580.1"/>
    <property type="molecule type" value="Genomic_DNA"/>
</dbReference>
<evidence type="ECO:0000313" key="9">
    <source>
        <dbReference type="Proteomes" id="UP000027986"/>
    </source>
</evidence>
<keyword evidence="2" id="KW-0813">Transport</keyword>
<evidence type="ECO:0000256" key="4">
    <source>
        <dbReference type="ARBA" id="ARBA00022692"/>
    </source>
</evidence>
<dbReference type="eggNOG" id="COG2076">
    <property type="taxonomic scope" value="Bacteria"/>
</dbReference>
<evidence type="ECO:0000256" key="2">
    <source>
        <dbReference type="ARBA" id="ARBA00022448"/>
    </source>
</evidence>
<dbReference type="GO" id="GO:0022857">
    <property type="term" value="F:transmembrane transporter activity"/>
    <property type="evidence" value="ECO:0007669"/>
    <property type="project" value="InterPro"/>
</dbReference>
<dbReference type="SUPFAM" id="SSF103481">
    <property type="entry name" value="Multidrug resistance efflux transporter EmrE"/>
    <property type="match status" value="1"/>
</dbReference>
<name>A0A075JIE1_9MICO</name>
<keyword evidence="6" id="KW-0472">Membrane</keyword>
<sequence length="123" mass="12772">MKNYLMLGCAVVCEVIGSSALKRAEQDAAWFLLTLIADLVAFVLLALLLRRGMALSVVYGIWGALGVALTAFVGTVVFGEPFTLMMGCGVALVIGGVIMVEVGSDSQAPAEDGSSATMNEVRA</sequence>
<comment type="similarity">
    <text evidence="7">Belongs to the drug/metabolite transporter (DMT) superfamily. Small multidrug resistance (SMR) (TC 2.A.7.1) family.</text>
</comment>
<evidence type="ECO:0000256" key="6">
    <source>
        <dbReference type="ARBA" id="ARBA00023136"/>
    </source>
</evidence>
<gene>
    <name evidence="8" type="ORF">HX89_12275</name>
</gene>
<dbReference type="PANTHER" id="PTHR30561:SF1">
    <property type="entry name" value="MULTIDRUG TRANSPORTER EMRE"/>
    <property type="match status" value="1"/>
</dbReference>
<evidence type="ECO:0000256" key="5">
    <source>
        <dbReference type="ARBA" id="ARBA00022989"/>
    </source>
</evidence>
<dbReference type="HOGENOM" id="CLU_133067_0_3_11"/>
<evidence type="ECO:0000256" key="7">
    <source>
        <dbReference type="RuleBase" id="RU003942"/>
    </source>
</evidence>
<reference evidence="8 9" key="1">
    <citation type="submission" date="2014-07" db="EMBL/GenBank/DDBJ databases">
        <title>Genome Sequencing of Dermacoccus nishinomiyaensis.</title>
        <authorList>
            <person name="Hong K.W."/>
            <person name="Chan K.G."/>
        </authorList>
    </citation>
    <scope>NUCLEOTIDE SEQUENCE [LARGE SCALE GENOMIC DNA]</scope>
    <source>
        <strain evidence="8 9">M25</strain>
    </source>
</reference>
<accession>A0A075JIE1</accession>
<dbReference type="Pfam" id="PF00893">
    <property type="entry name" value="Multi_Drug_Res"/>
    <property type="match status" value="1"/>
</dbReference>
<dbReference type="GO" id="GO:0005886">
    <property type="term" value="C:plasma membrane"/>
    <property type="evidence" value="ECO:0007669"/>
    <property type="project" value="UniProtKB-SubCell"/>
</dbReference>
<keyword evidence="5" id="KW-1133">Transmembrane helix</keyword>
<dbReference type="InterPro" id="IPR037185">
    <property type="entry name" value="EmrE-like"/>
</dbReference>
<comment type="subcellular location">
    <subcellularLocation>
        <location evidence="1 7">Cell membrane</location>
        <topology evidence="1 7">Multi-pass membrane protein</topology>
    </subcellularLocation>
</comment>
<proteinExistence type="inferred from homology"/>
<dbReference type="Gene3D" id="1.10.3730.20">
    <property type="match status" value="1"/>
</dbReference>
<keyword evidence="3" id="KW-1003">Cell membrane</keyword>
<dbReference type="Proteomes" id="UP000027986">
    <property type="component" value="Chromosome"/>
</dbReference>
<dbReference type="AlphaFoldDB" id="A0A075JIE1"/>
<evidence type="ECO:0000256" key="3">
    <source>
        <dbReference type="ARBA" id="ARBA00022475"/>
    </source>
</evidence>
<protein>
    <submittedName>
        <fullName evidence="8">Cation transporter</fullName>
    </submittedName>
</protein>
<keyword evidence="4 7" id="KW-0812">Transmembrane</keyword>
<organism evidence="8 9">
    <name type="scientific">Dermacoccus nishinomiyaensis</name>
    <dbReference type="NCBI Taxonomy" id="1274"/>
    <lineage>
        <taxon>Bacteria</taxon>
        <taxon>Bacillati</taxon>
        <taxon>Actinomycetota</taxon>
        <taxon>Actinomycetes</taxon>
        <taxon>Micrococcales</taxon>
        <taxon>Dermacoccaceae</taxon>
        <taxon>Dermacoccus</taxon>
    </lineage>
</organism>
<keyword evidence="9" id="KW-1185">Reference proteome</keyword>
<dbReference type="PANTHER" id="PTHR30561">
    <property type="entry name" value="SMR FAMILY PROTON-DEPENDENT DRUG EFFLUX TRANSPORTER SUGE"/>
    <property type="match status" value="1"/>
</dbReference>
<dbReference type="KEGG" id="dni:HX89_12275"/>
<dbReference type="InterPro" id="IPR000390">
    <property type="entry name" value="Small_drug/metabolite_transptr"/>
</dbReference>
<dbReference type="RefSeq" id="WP_006943680.1">
    <property type="nucleotide sequence ID" value="NZ_CP008889.1"/>
</dbReference>
<evidence type="ECO:0000313" key="8">
    <source>
        <dbReference type="EMBL" id="AIF41580.1"/>
    </source>
</evidence>